<organism evidence="2 3">
    <name type="scientific">Mycolicibacterium hodleri</name>
    <dbReference type="NCBI Taxonomy" id="49897"/>
    <lineage>
        <taxon>Bacteria</taxon>
        <taxon>Bacillati</taxon>
        <taxon>Actinomycetota</taxon>
        <taxon>Actinomycetes</taxon>
        <taxon>Mycobacteriales</taxon>
        <taxon>Mycobacteriaceae</taxon>
        <taxon>Mycolicibacterium</taxon>
    </lineage>
</organism>
<feature type="transmembrane region" description="Helical" evidence="1">
    <location>
        <begin position="73"/>
        <end position="95"/>
    </location>
</feature>
<evidence type="ECO:0000313" key="3">
    <source>
        <dbReference type="Proteomes" id="UP000315759"/>
    </source>
</evidence>
<reference evidence="2 3" key="1">
    <citation type="submission" date="2018-10" db="EMBL/GenBank/DDBJ databases">
        <title>Draft genome of Mycobacterium hodleri strain B.</title>
        <authorList>
            <person name="Amande T.J."/>
            <person name="Mcgenity T.J."/>
        </authorList>
    </citation>
    <scope>NUCLEOTIDE SEQUENCE [LARGE SCALE GENOMIC DNA]</scope>
    <source>
        <strain evidence="2 3">B</strain>
    </source>
</reference>
<comment type="caution">
    <text evidence="2">The sequence shown here is derived from an EMBL/GenBank/DDBJ whole genome shotgun (WGS) entry which is preliminary data.</text>
</comment>
<evidence type="ECO:0000313" key="2">
    <source>
        <dbReference type="EMBL" id="TQR84817.1"/>
    </source>
</evidence>
<gene>
    <name evidence="2" type="ORF">D8S82_19540</name>
</gene>
<keyword evidence="3" id="KW-1185">Reference proteome</keyword>
<feature type="transmembrane region" description="Helical" evidence="1">
    <location>
        <begin position="48"/>
        <end position="67"/>
    </location>
</feature>
<dbReference type="Proteomes" id="UP000315759">
    <property type="component" value="Unassembled WGS sequence"/>
</dbReference>
<accession>A0A544VXV6</accession>
<keyword evidence="1" id="KW-0472">Membrane</keyword>
<protein>
    <submittedName>
        <fullName evidence="2">Uncharacterized protein</fullName>
    </submittedName>
</protein>
<keyword evidence="1" id="KW-1133">Transmembrane helix</keyword>
<dbReference type="RefSeq" id="WP_142553699.1">
    <property type="nucleotide sequence ID" value="NZ_VIFX01000026.1"/>
</dbReference>
<keyword evidence="1" id="KW-0812">Transmembrane</keyword>
<evidence type="ECO:0000256" key="1">
    <source>
        <dbReference type="SAM" id="Phobius"/>
    </source>
</evidence>
<sequence>MIPEEYREFFVAAAGAAGALIGLLFVAVSVFPEHARQTTTRVQFQSRASAALLVFTNALVISLAGLVPGVSLGWWAVIAGGTVVMFALGTARLVVEAARRREARGDSVWLVVGLLVIGGFEVYAGRRLVTAFDPGALQTLNYVVIGDLVYGISRAWQLVGLRNTGLWSSLLLIAGRDRGLGD</sequence>
<feature type="transmembrane region" description="Helical" evidence="1">
    <location>
        <begin position="6"/>
        <end position="28"/>
    </location>
</feature>
<proteinExistence type="predicted"/>
<dbReference type="AlphaFoldDB" id="A0A544VXV6"/>
<name>A0A544VXV6_9MYCO</name>
<dbReference type="EMBL" id="VIFX01000026">
    <property type="protein sequence ID" value="TQR84817.1"/>
    <property type="molecule type" value="Genomic_DNA"/>
</dbReference>
<feature type="transmembrane region" description="Helical" evidence="1">
    <location>
        <begin position="107"/>
        <end position="124"/>
    </location>
</feature>